<dbReference type="RefSeq" id="WP_107990236.1">
    <property type="nucleotide sequence ID" value="NZ_QAYG01000004.1"/>
</dbReference>
<dbReference type="Gene3D" id="3.20.20.190">
    <property type="entry name" value="Phosphatidylinositol (PI) phosphodiesterase"/>
    <property type="match status" value="1"/>
</dbReference>
<dbReference type="SUPFAM" id="SSF51695">
    <property type="entry name" value="PLC-like phosphodiesterases"/>
    <property type="match status" value="1"/>
</dbReference>
<dbReference type="EMBL" id="QAYG01000004">
    <property type="protein sequence ID" value="PTW60645.1"/>
    <property type="molecule type" value="Genomic_DNA"/>
</dbReference>
<gene>
    <name evidence="2" type="ORF">C8N35_104271</name>
</gene>
<protein>
    <submittedName>
        <fullName evidence="2">Glycerophosphoryl diester phosphodiesterase</fullName>
    </submittedName>
</protein>
<dbReference type="Proteomes" id="UP000244081">
    <property type="component" value="Unassembled WGS sequence"/>
</dbReference>
<dbReference type="InterPro" id="IPR017946">
    <property type="entry name" value="PLC-like_Pdiesterase_TIM-brl"/>
</dbReference>
<evidence type="ECO:0000259" key="1">
    <source>
        <dbReference type="PROSITE" id="PS51704"/>
    </source>
</evidence>
<dbReference type="CDD" id="cd08565">
    <property type="entry name" value="GDPD_pAtGDE_like"/>
    <property type="match status" value="1"/>
</dbReference>
<evidence type="ECO:0000313" key="3">
    <source>
        <dbReference type="Proteomes" id="UP000244081"/>
    </source>
</evidence>
<dbReference type="Pfam" id="PF03009">
    <property type="entry name" value="GDPD"/>
    <property type="match status" value="1"/>
</dbReference>
<reference evidence="2 3" key="1">
    <citation type="submission" date="2018-04" db="EMBL/GenBank/DDBJ databases">
        <title>Genomic Encyclopedia of Archaeal and Bacterial Type Strains, Phase II (KMG-II): from individual species to whole genera.</title>
        <authorList>
            <person name="Goeker M."/>
        </authorList>
    </citation>
    <scope>NUCLEOTIDE SEQUENCE [LARGE SCALE GENOMIC DNA]</scope>
    <source>
        <strain evidence="2 3">DSM 23382</strain>
    </source>
</reference>
<dbReference type="AlphaFoldDB" id="A0A2T5VA61"/>
<dbReference type="GO" id="GO:0008081">
    <property type="term" value="F:phosphoric diester hydrolase activity"/>
    <property type="evidence" value="ECO:0007669"/>
    <property type="project" value="InterPro"/>
</dbReference>
<keyword evidence="3" id="KW-1185">Reference proteome</keyword>
<dbReference type="PANTHER" id="PTHR46211">
    <property type="entry name" value="GLYCEROPHOSPHORYL DIESTER PHOSPHODIESTERASE"/>
    <property type="match status" value="1"/>
</dbReference>
<accession>A0A2T5VA61</accession>
<proteinExistence type="predicted"/>
<dbReference type="InterPro" id="IPR030395">
    <property type="entry name" value="GP_PDE_dom"/>
</dbReference>
<evidence type="ECO:0000313" key="2">
    <source>
        <dbReference type="EMBL" id="PTW60645.1"/>
    </source>
</evidence>
<sequence>MSMIIGHRGARNLWPENSLTGFRNLLDFPVEGVEFDVHLTKAGEVLVIHDPTLERTTDGTGRVADLSPGAHHSVVLKGSDGDTIPTLDEVLEIFAATDHEIHLELKTDADNLPYAGGLEERVLEAIDRHGVAARTVVTSFSHDVLARLKELRPDQRRLASMHLPEAERLGLEPGLRMLLDLADIIAIEKTLLSDNWATIMALVPADRLGVWTPNDEDELAGWLSRPLRQVTTDRPDLALKRR</sequence>
<dbReference type="PANTHER" id="PTHR46211:SF14">
    <property type="entry name" value="GLYCEROPHOSPHODIESTER PHOSPHODIESTERASE"/>
    <property type="match status" value="1"/>
</dbReference>
<name>A0A2T5VA61_9HYPH</name>
<organism evidence="2 3">
    <name type="scientific">Breoghania corrubedonensis</name>
    <dbReference type="NCBI Taxonomy" id="665038"/>
    <lineage>
        <taxon>Bacteria</taxon>
        <taxon>Pseudomonadati</taxon>
        <taxon>Pseudomonadota</taxon>
        <taxon>Alphaproteobacteria</taxon>
        <taxon>Hyphomicrobiales</taxon>
        <taxon>Stappiaceae</taxon>
        <taxon>Breoghania</taxon>
    </lineage>
</organism>
<dbReference type="OrthoDB" id="9787897at2"/>
<comment type="caution">
    <text evidence="2">The sequence shown here is derived from an EMBL/GenBank/DDBJ whole genome shotgun (WGS) entry which is preliminary data.</text>
</comment>
<dbReference type="PROSITE" id="PS51704">
    <property type="entry name" value="GP_PDE"/>
    <property type="match status" value="1"/>
</dbReference>
<dbReference type="GO" id="GO:0006629">
    <property type="term" value="P:lipid metabolic process"/>
    <property type="evidence" value="ECO:0007669"/>
    <property type="project" value="InterPro"/>
</dbReference>
<feature type="domain" description="GP-PDE" evidence="1">
    <location>
        <begin position="2"/>
        <end position="242"/>
    </location>
</feature>